<sequence length="363" mass="40197">MARFTSAASFIVDDIHITEEGGQKKEYKGILGGAGPYALYGTRIWLNANTSQSLAFAAHVGSDCPQHSLTHLQSLGMSIKRHNHTYAHPYASNSFDFSVDRSETRGFEFLTSQHEYATYFRILPDHLATEWLQTLEYVHLCLSGDRCIKWAEGYRDRLTREEVTPVTGPPLIFWEPSPNCCVPSEYENFEKALDHVAVVSPNHQELSTLLGLPPSTESEINLQLLTQKIHPLTTRTTFIIRAGSRGCIVIPKRVSESDALRVFHVPAYWTLADAAKVVDVTGAGNAFMGGLMAGFHCADTQSGERWLTAALYGSVSASFVVEQFGPPVLSTDGEGVELWNGDSAERRLCILKERFARNLIGLC</sequence>
<evidence type="ECO:0000313" key="3">
    <source>
        <dbReference type="Proteomes" id="UP000320333"/>
    </source>
</evidence>
<feature type="domain" description="Carbohydrate kinase PfkB" evidence="1">
    <location>
        <begin position="187"/>
        <end position="325"/>
    </location>
</feature>
<dbReference type="OrthoDB" id="497927at2759"/>
<evidence type="ECO:0000313" key="2">
    <source>
        <dbReference type="EMBL" id="TPX61266.1"/>
    </source>
</evidence>
<name>A0A507EBV5_9FUNG</name>
<dbReference type="PANTHER" id="PTHR47098">
    <property type="entry name" value="PROTEIN MAK32"/>
    <property type="match status" value="1"/>
</dbReference>
<dbReference type="PANTHER" id="PTHR47098:SF2">
    <property type="entry name" value="PROTEIN MAK32"/>
    <property type="match status" value="1"/>
</dbReference>
<comment type="caution">
    <text evidence="2">The sequence shown here is derived from an EMBL/GenBank/DDBJ whole genome shotgun (WGS) entry which is preliminary data.</text>
</comment>
<dbReference type="SUPFAM" id="SSF53613">
    <property type="entry name" value="Ribokinase-like"/>
    <property type="match status" value="1"/>
</dbReference>
<accession>A0A507EBV5</accession>
<dbReference type="Pfam" id="PF00294">
    <property type="entry name" value="PfkB"/>
    <property type="match status" value="1"/>
</dbReference>
<organism evidence="2 3">
    <name type="scientific">Chytriomyces confervae</name>
    <dbReference type="NCBI Taxonomy" id="246404"/>
    <lineage>
        <taxon>Eukaryota</taxon>
        <taxon>Fungi</taxon>
        <taxon>Fungi incertae sedis</taxon>
        <taxon>Chytridiomycota</taxon>
        <taxon>Chytridiomycota incertae sedis</taxon>
        <taxon>Chytridiomycetes</taxon>
        <taxon>Chytridiales</taxon>
        <taxon>Chytriomycetaceae</taxon>
        <taxon>Chytriomyces</taxon>
    </lineage>
</organism>
<dbReference type="AlphaFoldDB" id="A0A507EBV5"/>
<dbReference type="Proteomes" id="UP000320333">
    <property type="component" value="Unassembled WGS sequence"/>
</dbReference>
<reference evidence="2 3" key="1">
    <citation type="journal article" date="2019" name="Sci. Rep.">
        <title>Comparative genomics of chytrid fungi reveal insights into the obligate biotrophic and pathogenic lifestyle of Synchytrium endobioticum.</title>
        <authorList>
            <person name="van de Vossenberg B.T.L.H."/>
            <person name="Warris S."/>
            <person name="Nguyen H.D.T."/>
            <person name="van Gent-Pelzer M.P.E."/>
            <person name="Joly D.L."/>
            <person name="van de Geest H.C."/>
            <person name="Bonants P.J.M."/>
            <person name="Smith D.S."/>
            <person name="Levesque C.A."/>
            <person name="van der Lee T.A.J."/>
        </authorList>
    </citation>
    <scope>NUCLEOTIDE SEQUENCE [LARGE SCALE GENOMIC DNA]</scope>
    <source>
        <strain evidence="2 3">CBS 675.73</strain>
    </source>
</reference>
<dbReference type="InterPro" id="IPR011611">
    <property type="entry name" value="PfkB_dom"/>
</dbReference>
<protein>
    <recommendedName>
        <fullName evidence="1">Carbohydrate kinase PfkB domain-containing protein</fullName>
    </recommendedName>
</protein>
<dbReference type="EMBL" id="QEAP01000669">
    <property type="protein sequence ID" value="TPX61266.1"/>
    <property type="molecule type" value="Genomic_DNA"/>
</dbReference>
<proteinExistence type="predicted"/>
<dbReference type="Gene3D" id="3.40.1190.20">
    <property type="match status" value="1"/>
</dbReference>
<gene>
    <name evidence="2" type="ORF">CcCBS67573_g08939</name>
</gene>
<dbReference type="STRING" id="246404.A0A507EBV5"/>
<keyword evidence="3" id="KW-1185">Reference proteome</keyword>
<dbReference type="InterPro" id="IPR029056">
    <property type="entry name" value="Ribokinase-like"/>
</dbReference>
<evidence type="ECO:0000259" key="1">
    <source>
        <dbReference type="Pfam" id="PF00294"/>
    </source>
</evidence>